<sequence length="878" mass="90717">MRNRLCAALLALAGWSAGMGQAVEPALIGGFFHGAALSSEGQVYTWGSDVSGQLGQGRKLFIPQASKVQFPGLPNARVKAMTAGDAHSAAILEDGSIWTWGDNFYGQLGNGTRAGYSVPVKIPGSSGLVAVSAGLAHTLALTSDGRVFAWGFNDNGELGDGKTDMSLSPVLTLNLPPITVIKAGPTHNIALAKDGSVWTWGDNSSGQLGDLFGLPRSTPGQVFLFAPVGTVSAGGKHSMALDIYGRVWAWGNNEYGQLGNGTTESLAVPGLVPGLDQVIAISAGTLGSLAVRADGSVWIWGYGLYGFATQSGEAGSAVDVEASVIHALFLRPDGKVAAGGANEAGQLGDGTTEAADLTMVKGISGAAKAIAAGSLHSMALGSDGTLWAWGSNAKGQLGEGAESERNVPSLVTNLNGVTALAAGDRHMLALKSDGSVWGWGGNFTGSVGDGSQIDRSSPVKLSGLSNIRKIGAGGVNSAAVAADGSVWTWGANGDGELGIGDLTVRYVLRPVKVPNFSGAVDVSLGAQFVTVLRGDGTVWAWGNNYYGQLGPVDGTRDSPIQISGLTNIKALSNGAHHALALQADGTVWSWGANYWGQLGDGGDTPSAVPRPVPGLPRIKAISAGFGYSLALDFNGIIWGWGSNFEGELGLGDEGPGSTPIPMAAIGEQFAAIAAGSFHSMAMKSDGTVWSFGWNMNGQQGDGTFADRRSYGGVVNAKATGYLDLLANVANLPLPSDKEVPFFVETEKIGGDKDLSLAVEIKLSRTLAQQFSASNYNVYVGALVPQGNPPLQGNAFSASSWFIKDKLAGWGAYLGGPIPEFLSGVAALSADELVKIQLLSDTDLSNQIGTQFYVGYGLDQNEMLASRRYRVVYEVQKPR</sequence>
<evidence type="ECO:0000256" key="1">
    <source>
        <dbReference type="ARBA" id="ARBA00022658"/>
    </source>
</evidence>
<dbReference type="PANTHER" id="PTHR45982">
    <property type="entry name" value="REGULATOR OF CHROMOSOME CONDENSATION"/>
    <property type="match status" value="1"/>
</dbReference>
<evidence type="ECO:0000256" key="3">
    <source>
        <dbReference type="SAM" id="SignalP"/>
    </source>
</evidence>
<gene>
    <name evidence="5" type="ORF">PZA18_07300</name>
</gene>
<keyword evidence="2" id="KW-0677">Repeat</keyword>
<dbReference type="EMBL" id="JARRAF010000006">
    <property type="protein sequence ID" value="MDK2123852.1"/>
    <property type="molecule type" value="Genomic_DNA"/>
</dbReference>
<comment type="caution">
    <text evidence="5">The sequence shown here is derived from an EMBL/GenBank/DDBJ whole genome shotgun (WGS) entry which is preliminary data.</text>
</comment>
<protein>
    <recommendedName>
        <fullName evidence="4">RCC1-like domain-containing protein</fullName>
    </recommendedName>
</protein>
<dbReference type="PROSITE" id="PS00626">
    <property type="entry name" value="RCC1_2"/>
    <property type="match status" value="3"/>
</dbReference>
<keyword evidence="3" id="KW-0732">Signal</keyword>
<keyword evidence="6" id="KW-1185">Reference proteome</keyword>
<dbReference type="RefSeq" id="WP_284100156.1">
    <property type="nucleotide sequence ID" value="NZ_JARRAF010000006.1"/>
</dbReference>
<dbReference type="PRINTS" id="PR00633">
    <property type="entry name" value="RCCNDNSATION"/>
</dbReference>
<evidence type="ECO:0000313" key="5">
    <source>
        <dbReference type="EMBL" id="MDK2123852.1"/>
    </source>
</evidence>
<dbReference type="InterPro" id="IPR009091">
    <property type="entry name" value="RCC1/BLIP-II"/>
</dbReference>
<dbReference type="Pfam" id="PF25390">
    <property type="entry name" value="WD40_RLD"/>
    <property type="match status" value="2"/>
</dbReference>
<accession>A0ABT7DYW0</accession>
<evidence type="ECO:0000313" key="6">
    <source>
        <dbReference type="Proteomes" id="UP001172778"/>
    </source>
</evidence>
<dbReference type="PANTHER" id="PTHR45982:SF1">
    <property type="entry name" value="REGULATOR OF CHROMOSOME CONDENSATION"/>
    <property type="match status" value="1"/>
</dbReference>
<name>A0ABT7DYW0_9NEIS</name>
<evidence type="ECO:0000256" key="2">
    <source>
        <dbReference type="ARBA" id="ARBA00022737"/>
    </source>
</evidence>
<proteinExistence type="predicted"/>
<dbReference type="InterPro" id="IPR051553">
    <property type="entry name" value="Ran_GTPase-activating"/>
</dbReference>
<feature type="chain" id="PRO_5046665473" description="RCC1-like domain-containing protein" evidence="3">
    <location>
        <begin position="23"/>
        <end position="878"/>
    </location>
</feature>
<dbReference type="SUPFAM" id="SSF50985">
    <property type="entry name" value="RCC1/BLIP-II"/>
    <property type="match status" value="3"/>
</dbReference>
<dbReference type="Proteomes" id="UP001172778">
    <property type="component" value="Unassembled WGS sequence"/>
</dbReference>
<dbReference type="Pfam" id="PF13540">
    <property type="entry name" value="RCC1_2"/>
    <property type="match status" value="2"/>
</dbReference>
<keyword evidence="1" id="KW-0344">Guanine-nucleotide releasing factor</keyword>
<organism evidence="5 6">
    <name type="scientific">Parachitinimonas caeni</name>
    <dbReference type="NCBI Taxonomy" id="3031301"/>
    <lineage>
        <taxon>Bacteria</taxon>
        <taxon>Pseudomonadati</taxon>
        <taxon>Pseudomonadota</taxon>
        <taxon>Betaproteobacteria</taxon>
        <taxon>Neisseriales</taxon>
        <taxon>Chitinibacteraceae</taxon>
        <taxon>Parachitinimonas</taxon>
    </lineage>
</organism>
<dbReference type="Gene3D" id="2.130.10.30">
    <property type="entry name" value="Regulator of chromosome condensation 1/beta-lactamase-inhibitor protein II"/>
    <property type="match status" value="4"/>
</dbReference>
<feature type="domain" description="RCC1-like" evidence="4">
    <location>
        <begin position="316"/>
        <end position="610"/>
    </location>
</feature>
<dbReference type="InterPro" id="IPR000408">
    <property type="entry name" value="Reg_chr_condens"/>
</dbReference>
<feature type="domain" description="RCC1-like" evidence="4">
    <location>
        <begin position="27"/>
        <end position="306"/>
    </location>
</feature>
<dbReference type="PROSITE" id="PS50012">
    <property type="entry name" value="RCC1_3"/>
    <property type="match status" value="12"/>
</dbReference>
<dbReference type="InterPro" id="IPR058923">
    <property type="entry name" value="RCC1-like_dom"/>
</dbReference>
<feature type="signal peptide" evidence="3">
    <location>
        <begin position="1"/>
        <end position="22"/>
    </location>
</feature>
<reference evidence="5" key="1">
    <citation type="submission" date="2023-03" db="EMBL/GenBank/DDBJ databases">
        <title>Chitinimonas shenzhenensis gen. nov., sp. nov., a novel member of family Burkholderiaceae isolated from activated sludge collected in Shen Zhen, China.</title>
        <authorList>
            <person name="Wang X."/>
        </authorList>
    </citation>
    <scope>NUCLEOTIDE SEQUENCE</scope>
    <source>
        <strain evidence="5">DQS-5</strain>
    </source>
</reference>
<evidence type="ECO:0000259" key="4">
    <source>
        <dbReference type="Pfam" id="PF25390"/>
    </source>
</evidence>